<dbReference type="STRING" id="91928.A0A0D1Y4S1"/>
<keyword evidence="4" id="KW-1133">Transmembrane helix</keyword>
<gene>
    <name evidence="8" type="ORF">PV08_11702</name>
</gene>
<feature type="region of interest" description="Disordered" evidence="6">
    <location>
        <begin position="75"/>
        <end position="95"/>
    </location>
</feature>
<sequence length="582" mass="64822">MATTQIDRMASPHPDSIIIQESLSIAIGTVSDPSTQVQEKIMFTEVTETTVGLHPKCTVQVQGESIVSNITKLRPAKVKKEKKDQKPQPSKTSSLPFYQSLGRMLWQQSRGVAVRRFSMVESPSVAERQARVGKDSRSLGVPDAVASSSRHRHLRTLSNNEDGGVSDHSISTGSLSDIQPKDPATSSLKGGLYNLEDFYRLEAINQLIADYSSVSHMSVRDPSYSFWLNGTRTAAVHFKLLNKVAVLAGDPLCAPSAMPSVLEEFEQYCRRNRWKMSVIGASEYMLEIAKLRKWPAMRFGTEKVLNPMTNEVLLGKSGKRTTAQCRQLLDPTKGGLSLGIYVPSNGRELDLEAELTRIYNEWRDSRNTSRDNQAFITVFDMFAMPHLMTFIYSTDSRGCINGFAALRRMGSSETGRFHIDPFIQSSSAPRGTSDLLVFASLAYLHELGATYLGLGHEPVSEPDSIWNMNSMIVSATRRVYRHIFGRLPVGGKETFNSRWKPDTEQEAGLYLIFVGRKTPSPKHLLAMTHFANISLRNVLKADWKDLKQELHVPVASPELMLYAGTTLPVSPPAVSDHRQTEQ</sequence>
<evidence type="ECO:0000256" key="6">
    <source>
        <dbReference type="SAM" id="MobiDB-lite"/>
    </source>
</evidence>
<dbReference type="VEuPathDB" id="FungiDB:PV08_11702"/>
<dbReference type="OrthoDB" id="5421852at2759"/>
<feature type="compositionally biased region" description="Polar residues" evidence="6">
    <location>
        <begin position="168"/>
        <end position="177"/>
    </location>
</feature>
<accession>A0A0D1Y4S1</accession>
<keyword evidence="3" id="KW-0812">Transmembrane</keyword>
<feature type="domain" description="Phosphatidylglycerol lysyltransferase C-terminal" evidence="7">
    <location>
        <begin position="212"/>
        <end position="504"/>
    </location>
</feature>
<proteinExistence type="predicted"/>
<dbReference type="GeneID" id="27338785"/>
<dbReference type="PANTHER" id="PTHR34697:SF2">
    <property type="entry name" value="PHOSPHATIDYLGLYCEROL LYSYLTRANSFERASE"/>
    <property type="match status" value="1"/>
</dbReference>
<evidence type="ECO:0000256" key="2">
    <source>
        <dbReference type="ARBA" id="ARBA00022475"/>
    </source>
</evidence>
<feature type="region of interest" description="Disordered" evidence="6">
    <location>
        <begin position="128"/>
        <end position="183"/>
    </location>
</feature>
<protein>
    <recommendedName>
        <fullName evidence="7">Phosphatidylglycerol lysyltransferase C-terminal domain-containing protein</fullName>
    </recommendedName>
</protein>
<dbReference type="GO" id="GO:0055091">
    <property type="term" value="P:phospholipid homeostasis"/>
    <property type="evidence" value="ECO:0007669"/>
    <property type="project" value="TreeGrafter"/>
</dbReference>
<dbReference type="GO" id="GO:0005886">
    <property type="term" value="C:plasma membrane"/>
    <property type="evidence" value="ECO:0007669"/>
    <property type="project" value="UniProtKB-SubCell"/>
</dbReference>
<comment type="subcellular location">
    <subcellularLocation>
        <location evidence="1">Cell membrane</location>
        <topology evidence="1">Multi-pass membrane protein</topology>
    </subcellularLocation>
</comment>
<evidence type="ECO:0000313" key="8">
    <source>
        <dbReference type="EMBL" id="KIW09926.1"/>
    </source>
</evidence>
<dbReference type="RefSeq" id="XP_016230142.1">
    <property type="nucleotide sequence ID" value="XM_016386010.1"/>
</dbReference>
<reference evidence="8 9" key="1">
    <citation type="submission" date="2015-01" db="EMBL/GenBank/DDBJ databases">
        <title>The Genome Sequence of Exophiala spinifera CBS89968.</title>
        <authorList>
            <consortium name="The Broad Institute Genomics Platform"/>
            <person name="Cuomo C."/>
            <person name="de Hoog S."/>
            <person name="Gorbushina A."/>
            <person name="Stielow B."/>
            <person name="Teixiera M."/>
            <person name="Abouelleil A."/>
            <person name="Chapman S.B."/>
            <person name="Priest M."/>
            <person name="Young S.K."/>
            <person name="Wortman J."/>
            <person name="Nusbaum C."/>
            <person name="Birren B."/>
        </authorList>
    </citation>
    <scope>NUCLEOTIDE SEQUENCE [LARGE SCALE GENOMIC DNA]</scope>
    <source>
        <strain evidence="8 9">CBS 89968</strain>
    </source>
</reference>
<dbReference type="PANTHER" id="PTHR34697">
    <property type="entry name" value="PHOSPHATIDYLGLYCEROL LYSYLTRANSFERASE"/>
    <property type="match status" value="1"/>
</dbReference>
<evidence type="ECO:0000259" key="7">
    <source>
        <dbReference type="Pfam" id="PF09924"/>
    </source>
</evidence>
<name>A0A0D1Y4S1_9EURO</name>
<keyword evidence="5" id="KW-0472">Membrane</keyword>
<dbReference type="EMBL" id="KN847501">
    <property type="protein sequence ID" value="KIW09926.1"/>
    <property type="molecule type" value="Genomic_DNA"/>
</dbReference>
<dbReference type="AlphaFoldDB" id="A0A0D1Y4S1"/>
<dbReference type="InterPro" id="IPR051211">
    <property type="entry name" value="PG_lysyltransferase"/>
</dbReference>
<keyword evidence="9" id="KW-1185">Reference proteome</keyword>
<feature type="compositionally biased region" description="Basic and acidic residues" evidence="6">
    <location>
        <begin position="128"/>
        <end position="137"/>
    </location>
</feature>
<evidence type="ECO:0000256" key="5">
    <source>
        <dbReference type="ARBA" id="ARBA00023136"/>
    </source>
</evidence>
<dbReference type="HOGENOM" id="CLU_032338_1_1_1"/>
<organism evidence="8 9">
    <name type="scientific">Exophiala spinifera</name>
    <dbReference type="NCBI Taxonomy" id="91928"/>
    <lineage>
        <taxon>Eukaryota</taxon>
        <taxon>Fungi</taxon>
        <taxon>Dikarya</taxon>
        <taxon>Ascomycota</taxon>
        <taxon>Pezizomycotina</taxon>
        <taxon>Eurotiomycetes</taxon>
        <taxon>Chaetothyriomycetidae</taxon>
        <taxon>Chaetothyriales</taxon>
        <taxon>Herpotrichiellaceae</taxon>
        <taxon>Exophiala</taxon>
    </lineage>
</organism>
<dbReference type="InterPro" id="IPR024320">
    <property type="entry name" value="LPG_synthase_C"/>
</dbReference>
<evidence type="ECO:0000256" key="3">
    <source>
        <dbReference type="ARBA" id="ARBA00022692"/>
    </source>
</evidence>
<dbReference type="GO" id="GO:0016755">
    <property type="term" value="F:aminoacyltransferase activity"/>
    <property type="evidence" value="ECO:0007669"/>
    <property type="project" value="TreeGrafter"/>
</dbReference>
<dbReference type="Pfam" id="PF09924">
    <property type="entry name" value="LPG_synthase_C"/>
    <property type="match status" value="1"/>
</dbReference>
<dbReference type="Proteomes" id="UP000053328">
    <property type="component" value="Unassembled WGS sequence"/>
</dbReference>
<evidence type="ECO:0000256" key="4">
    <source>
        <dbReference type="ARBA" id="ARBA00022989"/>
    </source>
</evidence>
<keyword evidence="2" id="KW-1003">Cell membrane</keyword>
<evidence type="ECO:0000313" key="9">
    <source>
        <dbReference type="Proteomes" id="UP000053328"/>
    </source>
</evidence>
<evidence type="ECO:0000256" key="1">
    <source>
        <dbReference type="ARBA" id="ARBA00004651"/>
    </source>
</evidence>